<accession>E0XU99</accession>
<dbReference type="InterPro" id="IPR010115">
    <property type="entry name" value="FbiA/CofD"/>
</dbReference>
<dbReference type="GO" id="GO:0000287">
    <property type="term" value="F:magnesium ion binding"/>
    <property type="evidence" value="ECO:0007669"/>
    <property type="project" value="InterPro"/>
</dbReference>
<dbReference type="InterPro" id="IPR002882">
    <property type="entry name" value="CofD"/>
</dbReference>
<dbReference type="InterPro" id="IPR038136">
    <property type="entry name" value="CofD-like_dom_sf"/>
</dbReference>
<dbReference type="Gene3D" id="1.10.8.240">
    <property type="entry name" value="CofD-like domain"/>
    <property type="match status" value="1"/>
</dbReference>
<dbReference type="PANTHER" id="PTHR43007:SF1">
    <property type="entry name" value="2-PHOSPHO-L-LACTATE TRANSFERASE"/>
    <property type="match status" value="1"/>
</dbReference>
<dbReference type="Gene3D" id="3.40.50.10680">
    <property type="entry name" value="CofD-like domains"/>
    <property type="match status" value="1"/>
</dbReference>
<dbReference type="Pfam" id="PF01933">
    <property type="entry name" value="CofD"/>
    <property type="match status" value="1"/>
</dbReference>
<evidence type="ECO:0000256" key="1">
    <source>
        <dbReference type="ARBA" id="ARBA00022679"/>
    </source>
</evidence>
<dbReference type="CDD" id="cd07186">
    <property type="entry name" value="CofD_like"/>
    <property type="match status" value="1"/>
</dbReference>
<dbReference type="NCBIfam" id="TIGR01819">
    <property type="entry name" value="F420_cofD"/>
    <property type="match status" value="1"/>
</dbReference>
<dbReference type="SUPFAM" id="SSF142338">
    <property type="entry name" value="CofD-like"/>
    <property type="match status" value="1"/>
</dbReference>
<reference evidence="3" key="1">
    <citation type="journal article" date="2011" name="Environ. Microbiol.">
        <title>Time-series analyses of Monterey Bay coastal microbial picoplankton using a 'genome proxy' microarray.</title>
        <authorList>
            <person name="Rich V.I."/>
            <person name="Pham V.D."/>
            <person name="Eppley J."/>
            <person name="Shi Y."/>
            <person name="DeLong E.F."/>
        </authorList>
    </citation>
    <scope>NUCLEOTIDE SEQUENCE</scope>
</reference>
<sequence length="313" mass="33171">MVRPPIRATVLAGGVGAARFLDGLCRVMDPTAVTVICNVGDDFSWHGLYISPDIDTVIYSLAGLQGESGWGLRGDSGVVLEELRVLGEEPWFGIGDRDLATHIWRTEKLDGGHSLSAVTAELAQLRGLRSRILPVTDDLHPTVIETPEGKLAFQDYFVRGQASATVQGISFPGAVNARPGPGVIEAIKGADLVIVAPSNPFVSIEPLLVVPGVRDALLQTKAVRVAISPIVSGDAVKGPAAKMLVSLGHEVSALGVARLYADLVDVLVLDEIDAMLVGNVEALGLRAVACNTMMTSSERREQLARQVLRVVPH</sequence>
<keyword evidence="2" id="KW-0460">Magnesium</keyword>
<dbReference type="PANTHER" id="PTHR43007">
    <property type="entry name" value="2-PHOSPHO-L-LACTATE TRANSFERASE"/>
    <property type="match status" value="1"/>
</dbReference>
<name>E0XU99_9CHLR</name>
<dbReference type="HAMAP" id="MF_01257">
    <property type="entry name" value="CofD"/>
    <property type="match status" value="1"/>
</dbReference>
<organism evidence="3">
    <name type="scientific">uncultured Chloroflexi bacterium HF0200_09I09</name>
    <dbReference type="NCBI Taxonomy" id="710736"/>
    <lineage>
        <taxon>Bacteria</taxon>
        <taxon>Bacillati</taxon>
        <taxon>Chloroflexota</taxon>
        <taxon>environmental samples</taxon>
    </lineage>
</organism>
<evidence type="ECO:0000313" key="3">
    <source>
        <dbReference type="EMBL" id="ADI17990.1"/>
    </source>
</evidence>
<protein>
    <submittedName>
        <fullName evidence="3">Uncharacterized conserved protein</fullName>
    </submittedName>
</protein>
<dbReference type="EMBL" id="GU474878">
    <property type="protein sequence ID" value="ADI17990.1"/>
    <property type="molecule type" value="Genomic_DNA"/>
</dbReference>
<keyword evidence="1" id="KW-0808">Transferase</keyword>
<evidence type="ECO:0000256" key="2">
    <source>
        <dbReference type="ARBA" id="ARBA00022842"/>
    </source>
</evidence>
<dbReference type="GO" id="GO:0043743">
    <property type="term" value="F:LPPG:FO 2-phospho-L-lactate transferase activity"/>
    <property type="evidence" value="ECO:0007669"/>
    <property type="project" value="InterPro"/>
</dbReference>
<dbReference type="AlphaFoldDB" id="E0XU99"/>
<proteinExistence type="inferred from homology"/>